<feature type="compositionally biased region" description="Basic residues" evidence="7">
    <location>
        <begin position="84"/>
        <end position="94"/>
    </location>
</feature>
<evidence type="ECO:0000256" key="3">
    <source>
        <dbReference type="ARBA" id="ARBA00022737"/>
    </source>
</evidence>
<proteinExistence type="inferred from homology"/>
<accession>A0A3G2S9T5</accession>
<dbReference type="Pfam" id="PF00076">
    <property type="entry name" value="RRM_1"/>
    <property type="match status" value="2"/>
</dbReference>
<dbReference type="Proteomes" id="UP000269793">
    <property type="component" value="Chromosome III"/>
</dbReference>
<dbReference type="AlphaFoldDB" id="A0A3G2S9T5"/>
<sequence>MYADKEEALRRTLASGPMTPEEREKQLQEELRRRAADSRRDTHHQSHDMRRASRRRGEEVEDRYMSQAPRDSGDGSWREEASYRHQRSGGRRPHHGDDARMRRRSRSPVGRGSRAVPFGAEYETKSVFCSELDSRVGQRDLGEFFEDNLGPHSVVDVRLEVEVKTGASRGIGYVELSDAALVPRALELSGKRMFGWPILVQNADAARKNPVVGMYEPPRASVSTTSVPPPAAVPSNTDARLYVGNLHFDIAAPHVRAVFEPFGPLDDVEVYYHPVTGKSKGFAFVQFQEVQDAQQAMEQLNGMDLAGRAMRVGPVNARGSDRRDVGPSHEAAPTAVLLRHMFDPREETEPQWHVDLSEDVRLECTRHGHVDSVFVDKDSHDGEVYVCFHRPEEAQSACASLQGRFFGGKLVEARLILASLAQAKYAST</sequence>
<organism evidence="9 10">
    <name type="scientific">Malassezia restricta (strain ATCC 96810 / NBRC 103918 / CBS 7877)</name>
    <name type="common">Seborrheic dermatitis infection agent</name>
    <dbReference type="NCBI Taxonomy" id="425264"/>
    <lineage>
        <taxon>Eukaryota</taxon>
        <taxon>Fungi</taxon>
        <taxon>Dikarya</taxon>
        <taxon>Basidiomycota</taxon>
        <taxon>Ustilaginomycotina</taxon>
        <taxon>Malasseziomycetes</taxon>
        <taxon>Malasseziales</taxon>
        <taxon>Malasseziaceae</taxon>
        <taxon>Malassezia</taxon>
    </lineage>
</organism>
<dbReference type="GO" id="GO:0000398">
    <property type="term" value="P:mRNA splicing, via spliceosome"/>
    <property type="evidence" value="ECO:0007669"/>
    <property type="project" value="UniProtKB-ARBA"/>
</dbReference>
<dbReference type="InterPro" id="IPR000504">
    <property type="entry name" value="RRM_dom"/>
</dbReference>
<dbReference type="Gene3D" id="3.30.70.330">
    <property type="match status" value="3"/>
</dbReference>
<dbReference type="InterPro" id="IPR006509">
    <property type="entry name" value="RBM39_SF"/>
</dbReference>
<dbReference type="SMART" id="SM00361">
    <property type="entry name" value="RRM_1"/>
    <property type="match status" value="2"/>
</dbReference>
<feature type="compositionally biased region" description="Basic and acidic residues" evidence="7">
    <location>
        <begin position="20"/>
        <end position="64"/>
    </location>
</feature>
<feature type="region of interest" description="Disordered" evidence="7">
    <location>
        <begin position="1"/>
        <end position="115"/>
    </location>
</feature>
<dbReference type="InterPro" id="IPR035979">
    <property type="entry name" value="RBD_domain_sf"/>
</dbReference>
<comment type="similarity">
    <text evidence="1">Belongs to the HTATSF1 family.</text>
</comment>
<dbReference type="InterPro" id="IPR003954">
    <property type="entry name" value="RRM_euk-type"/>
</dbReference>
<dbReference type="VEuPathDB" id="FungiDB:DNF11_1877"/>
<dbReference type="CDD" id="cd12285">
    <property type="entry name" value="RRM3_RBM39_like"/>
    <property type="match status" value="1"/>
</dbReference>
<evidence type="ECO:0000259" key="8">
    <source>
        <dbReference type="PROSITE" id="PS50102"/>
    </source>
</evidence>
<dbReference type="GO" id="GO:0005684">
    <property type="term" value="C:U2-type spliceosomal complex"/>
    <property type="evidence" value="ECO:0007669"/>
    <property type="project" value="UniProtKB-ARBA"/>
</dbReference>
<keyword evidence="2" id="KW-0507">mRNA processing</keyword>
<keyword evidence="3" id="KW-0677">Repeat</keyword>
<evidence type="ECO:0000256" key="5">
    <source>
        <dbReference type="ARBA" id="ARBA00023187"/>
    </source>
</evidence>
<dbReference type="InterPro" id="IPR012677">
    <property type="entry name" value="Nucleotide-bd_a/b_plait_sf"/>
</dbReference>
<evidence type="ECO:0000256" key="4">
    <source>
        <dbReference type="ARBA" id="ARBA00022884"/>
    </source>
</evidence>
<evidence type="ECO:0000256" key="7">
    <source>
        <dbReference type="SAM" id="MobiDB-lite"/>
    </source>
</evidence>
<evidence type="ECO:0000256" key="2">
    <source>
        <dbReference type="ARBA" id="ARBA00022664"/>
    </source>
</evidence>
<evidence type="ECO:0000313" key="9">
    <source>
        <dbReference type="EMBL" id="AYO42827.1"/>
    </source>
</evidence>
<name>A0A3G2S9T5_MALR7</name>
<dbReference type="STRING" id="425264.A0A3G2S9T5"/>
<keyword evidence="4 6" id="KW-0694">RNA-binding</keyword>
<dbReference type="SUPFAM" id="SSF54928">
    <property type="entry name" value="RNA-binding domain, RBD"/>
    <property type="match status" value="2"/>
</dbReference>
<dbReference type="PROSITE" id="PS50102">
    <property type="entry name" value="RRM"/>
    <property type="match status" value="2"/>
</dbReference>
<gene>
    <name evidence="9" type="primary">RBM39</name>
    <name evidence="9" type="ORF">DNF11_1877</name>
</gene>
<feature type="domain" description="RRM" evidence="8">
    <location>
        <begin position="239"/>
        <end position="317"/>
    </location>
</feature>
<dbReference type="EMBL" id="CP033150">
    <property type="protein sequence ID" value="AYO42827.1"/>
    <property type="molecule type" value="Genomic_DNA"/>
</dbReference>
<feature type="compositionally biased region" description="Basic and acidic residues" evidence="7">
    <location>
        <begin position="1"/>
        <end position="10"/>
    </location>
</feature>
<reference evidence="9 10" key="1">
    <citation type="submission" date="2018-10" db="EMBL/GenBank/DDBJ databases">
        <title>Complete genome sequence of Malassezia restricta CBS 7877.</title>
        <authorList>
            <person name="Morand S.C."/>
            <person name="Bertignac M."/>
            <person name="Iltis A."/>
            <person name="Kolder I."/>
            <person name="Pirovano W."/>
            <person name="Jourdain R."/>
            <person name="Clavaud C."/>
        </authorList>
    </citation>
    <scope>NUCLEOTIDE SEQUENCE [LARGE SCALE GENOMIC DNA]</scope>
    <source>
        <strain evidence="9 10">CBS 7877</strain>
    </source>
</reference>
<keyword evidence="10" id="KW-1185">Reference proteome</keyword>
<evidence type="ECO:0000256" key="6">
    <source>
        <dbReference type="PROSITE-ProRule" id="PRU00176"/>
    </source>
</evidence>
<dbReference type="PANTHER" id="PTHR48036">
    <property type="entry name" value="SPLICING FACTOR (PAD-1), PUTATIVE (AFU_ORTHOLOGUE AFUA_1G15810)-RELATED"/>
    <property type="match status" value="1"/>
</dbReference>
<feature type="domain" description="RRM" evidence="8">
    <location>
        <begin position="125"/>
        <end position="205"/>
    </location>
</feature>
<dbReference type="FunFam" id="3.30.70.330:FF:000105">
    <property type="entry name" value="HIV Tat-specific factor 1 homolog"/>
    <property type="match status" value="1"/>
</dbReference>
<keyword evidence="5" id="KW-0508">mRNA splicing</keyword>
<evidence type="ECO:0000256" key="1">
    <source>
        <dbReference type="ARBA" id="ARBA00007747"/>
    </source>
</evidence>
<dbReference type="SMART" id="SM00360">
    <property type="entry name" value="RRM"/>
    <property type="match status" value="3"/>
</dbReference>
<dbReference type="OrthoDB" id="5411533at2759"/>
<dbReference type="GO" id="GO:0003723">
    <property type="term" value="F:RNA binding"/>
    <property type="evidence" value="ECO:0007669"/>
    <property type="project" value="UniProtKB-UniRule"/>
</dbReference>
<feature type="compositionally biased region" description="Basic and acidic residues" evidence="7">
    <location>
        <begin position="71"/>
        <end position="83"/>
    </location>
</feature>
<protein>
    <submittedName>
        <fullName evidence="9">RNA-binding protein 39</fullName>
    </submittedName>
</protein>
<evidence type="ECO:0000313" key="10">
    <source>
        <dbReference type="Proteomes" id="UP000269793"/>
    </source>
</evidence>